<organism evidence="1 2">
    <name type="scientific">Pseudomonas phage psageK9</name>
    <dbReference type="NCBI Taxonomy" id="2875722"/>
    <lineage>
        <taxon>Viruses</taxon>
        <taxon>Duplodnaviria</taxon>
        <taxon>Heunggongvirae</taxon>
        <taxon>Uroviricota</taxon>
        <taxon>Caudoviricetes</taxon>
        <taxon>Readingvirus</taxon>
        <taxon>Readingvirus psageK9</taxon>
    </lineage>
</organism>
<dbReference type="Proteomes" id="UP000828785">
    <property type="component" value="Segment"/>
</dbReference>
<keyword evidence="2" id="KW-1185">Reference proteome</keyword>
<name>A0AAE9BSV5_9CAUD</name>
<proteinExistence type="predicted"/>
<accession>A0AAE9BSV5</accession>
<protein>
    <submittedName>
        <fullName evidence="1">Uncharacterized protein</fullName>
    </submittedName>
</protein>
<reference evidence="1" key="1">
    <citation type="submission" date="2021-08" db="EMBL/GenBank/DDBJ databases">
        <authorList>
            <person name="Martino G."/>
            <person name="Holtappels D."/>
            <person name="Wagemans J."/>
            <person name="Lavigne R."/>
            <person name="Turina M."/>
            <person name="Ciuffo M."/>
        </authorList>
    </citation>
    <scope>NUCLEOTIDE SEQUENCE</scope>
</reference>
<dbReference type="EMBL" id="MZ868718">
    <property type="protein sequence ID" value="UAW53955.1"/>
    <property type="molecule type" value="Genomic_DNA"/>
</dbReference>
<evidence type="ECO:0000313" key="2">
    <source>
        <dbReference type="Proteomes" id="UP000828785"/>
    </source>
</evidence>
<evidence type="ECO:0000313" key="1">
    <source>
        <dbReference type="EMBL" id="UAW53955.1"/>
    </source>
</evidence>
<sequence>MLVDCPYQLDRGTYAKINCYDRPVAGSPCFAYRIC</sequence>
<gene>
    <name evidence="1" type="ORF">psageK9_85</name>
</gene>